<evidence type="ECO:0000256" key="1">
    <source>
        <dbReference type="PIRSR" id="PIRSR005902-1"/>
    </source>
</evidence>
<dbReference type="InterPro" id="IPR032466">
    <property type="entry name" value="Metal_Hydrolase"/>
</dbReference>
<gene>
    <name evidence="3" type="ORF">M427DRAFT_160436</name>
</gene>
<feature type="binding site" evidence="1">
    <location>
        <position position="162"/>
    </location>
    <ligand>
        <name>a divalent metal cation</name>
        <dbReference type="ChEBI" id="CHEBI:60240"/>
        <label>2</label>
    </ligand>
</feature>
<dbReference type="PANTHER" id="PTHR47345">
    <property type="entry name" value="CUT9-INTERACTING PROTEIN SCN1"/>
    <property type="match status" value="1"/>
</dbReference>
<dbReference type="SUPFAM" id="SSF51556">
    <property type="entry name" value="Metallo-dependent hydrolases"/>
    <property type="match status" value="1"/>
</dbReference>
<name>A0A138ZYS5_GONPJ</name>
<feature type="compositionally biased region" description="Pro residues" evidence="2">
    <location>
        <begin position="186"/>
        <end position="204"/>
    </location>
</feature>
<proteinExistence type="predicted"/>
<feature type="binding site" evidence="1">
    <location>
        <position position="120"/>
    </location>
    <ligand>
        <name>a divalent metal cation</name>
        <dbReference type="ChEBI" id="CHEBI:60240"/>
        <label>1</label>
    </ligand>
</feature>
<keyword evidence="4" id="KW-1185">Reference proteome</keyword>
<sequence>MGQPPPDADSPLWQKLFDVHSHIIDEPDDVILADATRALKVGKVAVMGTRVDDWERVQTIAREAPSKIVMAFGVHPWFTKKYDTTTPEEPESAQGLELLHNDLSTLQSCLTAHRSAILGEVGLDKVATDPLTNKRYSLQAQRDTFIQQLRIAGRFRRPVSAHCVRAGGLVVEILEQLTREAGLWKAPPPSGRIPTPSPPTPPSDTPTSFPPSFTFHSCTLSPDLTTSLLRSPLAPHLYFSFSSCVSARSPQFAQRVLAVPDDKILLESDVHSPVDVDGAMWDIATKVAEVKGWSVARCVEVTWENACRCFGIELS</sequence>
<protein>
    <submittedName>
        <fullName evidence="3">Metallo-dependent hydrolase</fullName>
    </submittedName>
</protein>
<dbReference type="OrthoDB" id="413993at2759"/>
<accession>A0A138ZYS5</accession>
<keyword evidence="1" id="KW-0479">Metal-binding</keyword>
<feature type="binding site" evidence="1">
    <location>
        <position position="269"/>
    </location>
    <ligand>
        <name>a divalent metal cation</name>
        <dbReference type="ChEBI" id="CHEBI:60240"/>
        <label>1</label>
    </ligand>
</feature>
<dbReference type="AlphaFoldDB" id="A0A138ZYS5"/>
<dbReference type="PIRSF" id="PIRSF005902">
    <property type="entry name" value="DNase_TatD"/>
    <property type="match status" value="1"/>
</dbReference>
<dbReference type="GO" id="GO:0016788">
    <property type="term" value="F:hydrolase activity, acting on ester bonds"/>
    <property type="evidence" value="ECO:0007669"/>
    <property type="project" value="InterPro"/>
</dbReference>
<keyword evidence="3" id="KW-0378">Hydrolase</keyword>
<reference evidence="3 4" key="1">
    <citation type="journal article" date="2015" name="Genome Biol. Evol.">
        <title>Phylogenomic analyses indicate that early fungi evolved digesting cell walls of algal ancestors of land plants.</title>
        <authorList>
            <person name="Chang Y."/>
            <person name="Wang S."/>
            <person name="Sekimoto S."/>
            <person name="Aerts A.L."/>
            <person name="Choi C."/>
            <person name="Clum A."/>
            <person name="LaButti K.M."/>
            <person name="Lindquist E.A."/>
            <person name="Yee Ngan C."/>
            <person name="Ohm R.A."/>
            <person name="Salamov A.A."/>
            <person name="Grigoriev I.V."/>
            <person name="Spatafora J.W."/>
            <person name="Berbee M.L."/>
        </authorList>
    </citation>
    <scope>NUCLEOTIDE SEQUENCE [LARGE SCALE GENOMIC DNA]</scope>
    <source>
        <strain evidence="3 4">JEL478</strain>
    </source>
</reference>
<feature type="region of interest" description="Disordered" evidence="2">
    <location>
        <begin position="184"/>
        <end position="208"/>
    </location>
</feature>
<dbReference type="Pfam" id="PF01026">
    <property type="entry name" value="TatD_DNase"/>
    <property type="match status" value="1"/>
</dbReference>
<dbReference type="Gene3D" id="3.20.20.140">
    <property type="entry name" value="Metal-dependent hydrolases"/>
    <property type="match status" value="1"/>
</dbReference>
<dbReference type="EMBL" id="KQ965857">
    <property type="protein sequence ID" value="KXS09631.1"/>
    <property type="molecule type" value="Genomic_DNA"/>
</dbReference>
<dbReference type="InterPro" id="IPR001130">
    <property type="entry name" value="TatD-like"/>
</dbReference>
<feature type="binding site" evidence="1">
    <location>
        <position position="20"/>
    </location>
    <ligand>
        <name>a divalent metal cation</name>
        <dbReference type="ChEBI" id="CHEBI:60240"/>
        <label>1</label>
    </ligand>
</feature>
<dbReference type="PANTHER" id="PTHR47345:SF1">
    <property type="entry name" value="CUT9-INTERACTING PROTEIN SCN1"/>
    <property type="match status" value="1"/>
</dbReference>
<evidence type="ECO:0000313" key="4">
    <source>
        <dbReference type="Proteomes" id="UP000070544"/>
    </source>
</evidence>
<dbReference type="Proteomes" id="UP000070544">
    <property type="component" value="Unassembled WGS sequence"/>
</dbReference>
<evidence type="ECO:0000256" key="2">
    <source>
        <dbReference type="SAM" id="MobiDB-lite"/>
    </source>
</evidence>
<organism evidence="3 4">
    <name type="scientific">Gonapodya prolifera (strain JEL478)</name>
    <name type="common">Monoblepharis prolifera</name>
    <dbReference type="NCBI Taxonomy" id="1344416"/>
    <lineage>
        <taxon>Eukaryota</taxon>
        <taxon>Fungi</taxon>
        <taxon>Fungi incertae sedis</taxon>
        <taxon>Chytridiomycota</taxon>
        <taxon>Chytridiomycota incertae sedis</taxon>
        <taxon>Monoblepharidomycetes</taxon>
        <taxon>Monoblepharidales</taxon>
        <taxon>Gonapodyaceae</taxon>
        <taxon>Gonapodya</taxon>
    </lineage>
</organism>
<dbReference type="GO" id="GO:0046872">
    <property type="term" value="F:metal ion binding"/>
    <property type="evidence" value="ECO:0007669"/>
    <property type="project" value="UniProtKB-KW"/>
</dbReference>
<feature type="binding site" evidence="1">
    <location>
        <position position="22"/>
    </location>
    <ligand>
        <name>a divalent metal cation</name>
        <dbReference type="ChEBI" id="CHEBI:60240"/>
        <label>1</label>
    </ligand>
</feature>
<dbReference type="InterPro" id="IPR053044">
    <property type="entry name" value="Metallo-hydrolase/TatD-type"/>
</dbReference>
<dbReference type="OMA" id="VPCFGWH"/>
<evidence type="ECO:0000313" key="3">
    <source>
        <dbReference type="EMBL" id="KXS09631.1"/>
    </source>
</evidence>
<feature type="binding site" evidence="1">
    <location>
        <position position="216"/>
    </location>
    <ligand>
        <name>a divalent metal cation</name>
        <dbReference type="ChEBI" id="CHEBI:60240"/>
        <label>2</label>
    </ligand>
</feature>